<dbReference type="CDD" id="cd09071">
    <property type="entry name" value="FAR_C"/>
    <property type="match status" value="1"/>
</dbReference>
<dbReference type="Pfam" id="PF03015">
    <property type="entry name" value="Sterile"/>
    <property type="match status" value="1"/>
</dbReference>
<evidence type="ECO:0000256" key="9">
    <source>
        <dbReference type="ARBA" id="ARBA00052530"/>
    </source>
</evidence>
<feature type="transmembrane region" description="Helical" evidence="10">
    <location>
        <begin position="518"/>
        <end position="535"/>
    </location>
</feature>
<keyword evidence="10" id="KW-0560">Oxidoreductase</keyword>
<feature type="domain" description="Thioester reductase (TE)" evidence="12">
    <location>
        <begin position="63"/>
        <end position="333"/>
    </location>
</feature>
<dbReference type="EMBL" id="AXCM01000557">
    <property type="status" value="NOT_ANNOTATED_CDS"/>
    <property type="molecule type" value="Genomic_DNA"/>
</dbReference>
<dbReference type="STRING" id="139723.A0A182LVJ7"/>
<dbReference type="GO" id="GO:0016020">
    <property type="term" value="C:membrane"/>
    <property type="evidence" value="ECO:0007669"/>
    <property type="project" value="UniProtKB-SubCell"/>
</dbReference>
<evidence type="ECO:0000313" key="14">
    <source>
        <dbReference type="Proteomes" id="UP000075883"/>
    </source>
</evidence>
<dbReference type="GO" id="GO:0102965">
    <property type="term" value="F:alcohol-forming long-chain fatty acyl-CoA reductase activity"/>
    <property type="evidence" value="ECO:0007669"/>
    <property type="project" value="UniProtKB-EC"/>
</dbReference>
<evidence type="ECO:0000259" key="12">
    <source>
        <dbReference type="Pfam" id="PF07993"/>
    </source>
</evidence>
<dbReference type="VEuPathDB" id="VectorBase:ACUA003038"/>
<organism evidence="13 14">
    <name type="scientific">Anopheles culicifacies</name>
    <dbReference type="NCBI Taxonomy" id="139723"/>
    <lineage>
        <taxon>Eukaryota</taxon>
        <taxon>Metazoa</taxon>
        <taxon>Ecdysozoa</taxon>
        <taxon>Arthropoda</taxon>
        <taxon>Hexapoda</taxon>
        <taxon>Insecta</taxon>
        <taxon>Pterygota</taxon>
        <taxon>Neoptera</taxon>
        <taxon>Endopterygota</taxon>
        <taxon>Diptera</taxon>
        <taxon>Nematocera</taxon>
        <taxon>Culicoidea</taxon>
        <taxon>Culicidae</taxon>
        <taxon>Anophelinae</taxon>
        <taxon>Anopheles</taxon>
        <taxon>culicifacies species complex</taxon>
    </lineage>
</organism>
<dbReference type="InterPro" id="IPR033640">
    <property type="entry name" value="FAR_C"/>
</dbReference>
<evidence type="ECO:0000256" key="4">
    <source>
        <dbReference type="ARBA" id="ARBA00022692"/>
    </source>
</evidence>
<reference evidence="13" key="2">
    <citation type="submission" date="2020-05" db="UniProtKB">
        <authorList>
            <consortium name="EnsemblMetazoa"/>
        </authorList>
    </citation>
    <scope>IDENTIFICATION</scope>
    <source>
        <strain evidence="13">A-37</strain>
    </source>
</reference>
<dbReference type="InterPro" id="IPR013120">
    <property type="entry name" value="FAR_NAD-bd"/>
</dbReference>
<dbReference type="EC" id="1.2.1.84" evidence="10"/>
<sequence>MGGESFLFVCRTRDDYPMKLPVILVEGGCITDPTMDDGRIMTMLPEATTTSIAESYAGRSIFITGATGFMGKIMVEKLLRECGEIQCIYLLIRAKKGIDPVQRKEEYVKNIVFDHVREKYGDRLAKIRLIRGDILSEGLGLSEEDHRELIDNVEMVFHCAANVRFDQHIRQAVDINLNGTIRVLTLAEKMRNLVAFVHVSTSYCQCNEAVLEEKHYPAPQNPEGISKMVSLLDDDILDLITPRLLNNLPNTYAYTKALTEDMVYQHRGKLPIAIARPSIVTAAMKEPLPGWGEGTNGPTGLLIGAGRGVIRSMHCNAEYLADFMPVDLTMNAIIAIGTERMRNTRKDDVMYYNLASSSENPISWGEVLEMGRSVLNENPFCFALWYPDGSIKSNYFYHLLCVIFFHYLPAYLIDFLLVLLRRKPFLVKVQRRISAGLTILQYYTTKEWIFRCDNAKSLYQRLSHDDQKRFYFDVNEINYQTYLRDFILGARQYILKEAPETLPQARKLLRKLYIMDKIVQIGLYAFGLWLFWTYLEVITGSIQFVFDTAIVGLRGSTASTTGTIRQGL</sequence>
<name>A0A182LVJ7_9DIPT</name>
<dbReference type="PANTHER" id="PTHR11011">
    <property type="entry name" value="MALE STERILITY PROTEIN 2-RELATED"/>
    <property type="match status" value="1"/>
</dbReference>
<evidence type="ECO:0000313" key="13">
    <source>
        <dbReference type="EnsemblMetazoa" id="ACUA003038-PA"/>
    </source>
</evidence>
<protein>
    <recommendedName>
        <fullName evidence="10">Fatty acyl-CoA reductase</fullName>
        <ecNumber evidence="10">1.2.1.84</ecNumber>
    </recommendedName>
</protein>
<keyword evidence="8 10" id="KW-0472">Membrane</keyword>
<comment type="function">
    <text evidence="10">Catalyzes the reduction of fatty acyl-CoA to fatty alcohols.</text>
</comment>
<dbReference type="CDD" id="cd05236">
    <property type="entry name" value="FAR-N_SDR_e"/>
    <property type="match status" value="1"/>
</dbReference>
<dbReference type="InterPro" id="IPR026055">
    <property type="entry name" value="FAR"/>
</dbReference>
<evidence type="ECO:0000256" key="5">
    <source>
        <dbReference type="ARBA" id="ARBA00022857"/>
    </source>
</evidence>
<dbReference type="GO" id="GO:0080019">
    <property type="term" value="F:alcohol-forming very long-chain fatty acyl-CoA reductase activity"/>
    <property type="evidence" value="ECO:0007669"/>
    <property type="project" value="InterPro"/>
</dbReference>
<comment type="subcellular location">
    <subcellularLocation>
        <location evidence="1">Membrane</location>
        <topology evidence="1">Multi-pass membrane protein</topology>
    </subcellularLocation>
</comment>
<evidence type="ECO:0000259" key="11">
    <source>
        <dbReference type="Pfam" id="PF03015"/>
    </source>
</evidence>
<proteinExistence type="inferred from homology"/>
<keyword evidence="6 10" id="KW-1133">Transmembrane helix</keyword>
<dbReference type="GO" id="GO:0035336">
    <property type="term" value="P:long-chain fatty-acyl-CoA metabolic process"/>
    <property type="evidence" value="ECO:0007669"/>
    <property type="project" value="TreeGrafter"/>
</dbReference>
<dbReference type="Pfam" id="PF07993">
    <property type="entry name" value="NAD_binding_4"/>
    <property type="match status" value="1"/>
</dbReference>
<dbReference type="FunFam" id="3.40.50.720:FF:000143">
    <property type="entry name" value="Fatty acyl-CoA reductase"/>
    <property type="match status" value="1"/>
</dbReference>
<evidence type="ECO:0000256" key="7">
    <source>
        <dbReference type="ARBA" id="ARBA00023098"/>
    </source>
</evidence>
<dbReference type="AlphaFoldDB" id="A0A182LVJ7"/>
<evidence type="ECO:0000256" key="3">
    <source>
        <dbReference type="ARBA" id="ARBA00022516"/>
    </source>
</evidence>
<evidence type="ECO:0000256" key="2">
    <source>
        <dbReference type="ARBA" id="ARBA00005928"/>
    </source>
</evidence>
<keyword evidence="14" id="KW-1185">Reference proteome</keyword>
<comment type="catalytic activity">
    <reaction evidence="9 10">
        <text>a long-chain fatty acyl-CoA + 2 NADPH + 2 H(+) = a long-chain primary fatty alcohol + 2 NADP(+) + CoA</text>
        <dbReference type="Rhea" id="RHEA:52716"/>
        <dbReference type="ChEBI" id="CHEBI:15378"/>
        <dbReference type="ChEBI" id="CHEBI:57287"/>
        <dbReference type="ChEBI" id="CHEBI:57783"/>
        <dbReference type="ChEBI" id="CHEBI:58349"/>
        <dbReference type="ChEBI" id="CHEBI:77396"/>
        <dbReference type="ChEBI" id="CHEBI:83139"/>
        <dbReference type="EC" id="1.2.1.84"/>
    </reaction>
</comment>
<dbReference type="SUPFAM" id="SSF51735">
    <property type="entry name" value="NAD(P)-binding Rossmann-fold domains"/>
    <property type="match status" value="1"/>
</dbReference>
<dbReference type="InterPro" id="IPR036291">
    <property type="entry name" value="NAD(P)-bd_dom_sf"/>
</dbReference>
<dbReference type="PANTHER" id="PTHR11011:SF118">
    <property type="entry name" value="FATTY ACYL-COA REDUCTASE"/>
    <property type="match status" value="1"/>
</dbReference>
<reference evidence="14" key="1">
    <citation type="submission" date="2013-09" db="EMBL/GenBank/DDBJ databases">
        <title>The Genome Sequence of Anopheles culicifacies species A.</title>
        <authorList>
            <consortium name="The Broad Institute Genomics Platform"/>
            <person name="Neafsey D.E."/>
            <person name="Besansky N."/>
            <person name="Howell P."/>
            <person name="Walton C."/>
            <person name="Young S.K."/>
            <person name="Zeng Q."/>
            <person name="Gargeya S."/>
            <person name="Fitzgerald M."/>
            <person name="Haas B."/>
            <person name="Abouelleil A."/>
            <person name="Allen A.W."/>
            <person name="Alvarado L."/>
            <person name="Arachchi H.M."/>
            <person name="Berlin A.M."/>
            <person name="Chapman S.B."/>
            <person name="Gainer-Dewar J."/>
            <person name="Goldberg J."/>
            <person name="Griggs A."/>
            <person name="Gujja S."/>
            <person name="Hansen M."/>
            <person name="Howarth C."/>
            <person name="Imamovic A."/>
            <person name="Ireland A."/>
            <person name="Larimer J."/>
            <person name="McCowan C."/>
            <person name="Murphy C."/>
            <person name="Pearson M."/>
            <person name="Poon T.W."/>
            <person name="Priest M."/>
            <person name="Roberts A."/>
            <person name="Saif S."/>
            <person name="Shea T."/>
            <person name="Sisk P."/>
            <person name="Sykes S."/>
            <person name="Wortman J."/>
            <person name="Nusbaum C."/>
            <person name="Birren B."/>
        </authorList>
    </citation>
    <scope>NUCLEOTIDE SEQUENCE [LARGE SCALE GENOMIC DNA]</scope>
    <source>
        <strain evidence="14">A-37</strain>
    </source>
</reference>
<dbReference type="EnsemblMetazoa" id="ACUA003038-RA">
    <property type="protein sequence ID" value="ACUA003038-PA"/>
    <property type="gene ID" value="ACUA003038"/>
</dbReference>
<feature type="transmembrane region" description="Helical" evidence="10">
    <location>
        <begin position="395"/>
        <end position="420"/>
    </location>
</feature>
<feature type="domain" description="Fatty acyl-CoA reductase C-terminal" evidence="11">
    <location>
        <begin position="405"/>
        <end position="497"/>
    </location>
</feature>
<dbReference type="GO" id="GO:0005777">
    <property type="term" value="C:peroxisome"/>
    <property type="evidence" value="ECO:0007669"/>
    <property type="project" value="TreeGrafter"/>
</dbReference>
<keyword evidence="3 10" id="KW-0444">Lipid biosynthesis</keyword>
<keyword evidence="5 10" id="KW-0521">NADP</keyword>
<comment type="similarity">
    <text evidence="2 10">Belongs to the fatty acyl-CoA reductase family.</text>
</comment>
<dbReference type="Gene3D" id="3.40.50.720">
    <property type="entry name" value="NAD(P)-binding Rossmann-like Domain"/>
    <property type="match status" value="1"/>
</dbReference>
<evidence type="ECO:0000256" key="8">
    <source>
        <dbReference type="ARBA" id="ARBA00023136"/>
    </source>
</evidence>
<evidence type="ECO:0000256" key="1">
    <source>
        <dbReference type="ARBA" id="ARBA00004141"/>
    </source>
</evidence>
<dbReference type="Proteomes" id="UP000075883">
    <property type="component" value="Unassembled WGS sequence"/>
</dbReference>
<evidence type="ECO:0000256" key="6">
    <source>
        <dbReference type="ARBA" id="ARBA00022989"/>
    </source>
</evidence>
<keyword evidence="4 10" id="KW-0812">Transmembrane</keyword>
<accession>A0A182LVJ7</accession>
<evidence type="ECO:0000256" key="10">
    <source>
        <dbReference type="RuleBase" id="RU363097"/>
    </source>
</evidence>
<keyword evidence="7 10" id="KW-0443">Lipid metabolism</keyword>